<dbReference type="Gene3D" id="2.60.120.1440">
    <property type="match status" value="1"/>
</dbReference>
<dbReference type="InterPro" id="IPR006860">
    <property type="entry name" value="FecR"/>
</dbReference>
<dbReference type="Pfam" id="PF16344">
    <property type="entry name" value="FecR_C"/>
    <property type="match status" value="1"/>
</dbReference>
<organism evidence="3">
    <name type="scientific">bioreactor metagenome</name>
    <dbReference type="NCBI Taxonomy" id="1076179"/>
    <lineage>
        <taxon>unclassified sequences</taxon>
        <taxon>metagenomes</taxon>
        <taxon>ecological metagenomes</taxon>
    </lineage>
</organism>
<dbReference type="InterPro" id="IPR012373">
    <property type="entry name" value="Ferrdict_sens_TM"/>
</dbReference>
<feature type="domain" description="FecR protein" evidence="1">
    <location>
        <begin position="27"/>
        <end position="120"/>
    </location>
</feature>
<dbReference type="GO" id="GO:0016989">
    <property type="term" value="F:sigma factor antagonist activity"/>
    <property type="evidence" value="ECO:0007669"/>
    <property type="project" value="TreeGrafter"/>
</dbReference>
<evidence type="ECO:0000259" key="1">
    <source>
        <dbReference type="Pfam" id="PF04773"/>
    </source>
</evidence>
<protein>
    <recommendedName>
        <fullName evidence="4">FecR protein domain-containing protein</fullName>
    </recommendedName>
</protein>
<proteinExistence type="predicted"/>
<evidence type="ECO:0008006" key="4">
    <source>
        <dbReference type="Google" id="ProtNLM"/>
    </source>
</evidence>
<dbReference type="Pfam" id="PF04773">
    <property type="entry name" value="FecR"/>
    <property type="match status" value="1"/>
</dbReference>
<feature type="domain" description="Protein FecR C-terminal" evidence="2">
    <location>
        <begin position="163"/>
        <end position="230"/>
    </location>
</feature>
<dbReference type="EMBL" id="VSSQ01072244">
    <property type="protein sequence ID" value="MPN23664.1"/>
    <property type="molecule type" value="Genomic_DNA"/>
</dbReference>
<dbReference type="PANTHER" id="PTHR30273:SF2">
    <property type="entry name" value="PROTEIN FECR"/>
    <property type="match status" value="1"/>
</dbReference>
<accession>A0A645GIF5</accession>
<gene>
    <name evidence="3" type="ORF">SDC9_171057</name>
</gene>
<reference evidence="3" key="1">
    <citation type="submission" date="2019-08" db="EMBL/GenBank/DDBJ databases">
        <authorList>
            <person name="Kucharzyk K."/>
            <person name="Murdoch R.W."/>
            <person name="Higgins S."/>
            <person name="Loffler F."/>
        </authorList>
    </citation>
    <scope>NUCLEOTIDE SEQUENCE</scope>
</reference>
<evidence type="ECO:0000259" key="2">
    <source>
        <dbReference type="Pfam" id="PF16344"/>
    </source>
</evidence>
<name>A0A645GIF5_9ZZZZ</name>
<dbReference type="Gene3D" id="3.55.50.30">
    <property type="match status" value="1"/>
</dbReference>
<sequence length="235" mass="26369">MNHREISYAENEQLKQTKKDSVRYNSVTIPAGERFAVVLSDGTKVYLNSNSYIRYPVNFSGDTRDVTLVGRAYFDVAKSKIPFIVNTSDMKVEVLGTSFDVESRKNGKSTSVILVEGSVKVLADGQSRIISPDEKLSIDRFKRNISVTSVDAKTLTLWKDGVLVLRDNTFDEMIEALCSWYGVEIIDFSSVPETEKFNGRFDRENIATAVETIALSAKVGYRIEDGKLIIEDLKK</sequence>
<dbReference type="InterPro" id="IPR032508">
    <property type="entry name" value="FecR_C"/>
</dbReference>
<evidence type="ECO:0000313" key="3">
    <source>
        <dbReference type="EMBL" id="MPN23664.1"/>
    </source>
</evidence>
<comment type="caution">
    <text evidence="3">The sequence shown here is derived from an EMBL/GenBank/DDBJ whole genome shotgun (WGS) entry which is preliminary data.</text>
</comment>
<dbReference type="PANTHER" id="PTHR30273">
    <property type="entry name" value="PERIPLASMIC SIGNAL SENSOR AND SIGMA FACTOR ACTIVATOR FECR-RELATED"/>
    <property type="match status" value="1"/>
</dbReference>
<dbReference type="AlphaFoldDB" id="A0A645GIF5"/>